<sequence length="82" mass="9228">MKVRAQGEKEGNERDGIEVRIWEGERKKWVGDKYGVNEKGKEDMREYEIKGEETGVPLADVLLVCLGLQEGQVSCLVFDPCG</sequence>
<dbReference type="Proteomes" id="UP001286313">
    <property type="component" value="Unassembled WGS sequence"/>
</dbReference>
<organism evidence="1 2">
    <name type="scientific">Petrolisthes cinctipes</name>
    <name type="common">Flat porcelain crab</name>
    <dbReference type="NCBI Taxonomy" id="88211"/>
    <lineage>
        <taxon>Eukaryota</taxon>
        <taxon>Metazoa</taxon>
        <taxon>Ecdysozoa</taxon>
        <taxon>Arthropoda</taxon>
        <taxon>Crustacea</taxon>
        <taxon>Multicrustacea</taxon>
        <taxon>Malacostraca</taxon>
        <taxon>Eumalacostraca</taxon>
        <taxon>Eucarida</taxon>
        <taxon>Decapoda</taxon>
        <taxon>Pleocyemata</taxon>
        <taxon>Anomura</taxon>
        <taxon>Galatheoidea</taxon>
        <taxon>Porcellanidae</taxon>
        <taxon>Petrolisthes</taxon>
    </lineage>
</organism>
<comment type="caution">
    <text evidence="1">The sequence shown here is derived from an EMBL/GenBank/DDBJ whole genome shotgun (WGS) entry which is preliminary data.</text>
</comment>
<reference evidence="1" key="1">
    <citation type="submission" date="2023-10" db="EMBL/GenBank/DDBJ databases">
        <title>Genome assemblies of two species of porcelain crab, Petrolisthes cinctipes and Petrolisthes manimaculis (Anomura: Porcellanidae).</title>
        <authorList>
            <person name="Angst P."/>
        </authorList>
    </citation>
    <scope>NUCLEOTIDE SEQUENCE</scope>
    <source>
        <strain evidence="1">PB745_01</strain>
        <tissue evidence="1">Gill</tissue>
    </source>
</reference>
<protein>
    <submittedName>
        <fullName evidence="1">Uncharacterized protein</fullName>
    </submittedName>
</protein>
<proteinExistence type="predicted"/>
<evidence type="ECO:0000313" key="1">
    <source>
        <dbReference type="EMBL" id="KAK3864850.1"/>
    </source>
</evidence>
<evidence type="ECO:0000313" key="2">
    <source>
        <dbReference type="Proteomes" id="UP001286313"/>
    </source>
</evidence>
<gene>
    <name evidence="1" type="ORF">Pcinc_029491</name>
</gene>
<dbReference type="EMBL" id="JAWQEG010003708">
    <property type="protein sequence ID" value="KAK3864850.1"/>
    <property type="molecule type" value="Genomic_DNA"/>
</dbReference>
<keyword evidence="2" id="KW-1185">Reference proteome</keyword>
<name>A0AAE1K7R0_PETCI</name>
<dbReference type="AlphaFoldDB" id="A0AAE1K7R0"/>
<accession>A0AAE1K7R0</accession>